<dbReference type="SUPFAM" id="SSF53383">
    <property type="entry name" value="PLP-dependent transferases"/>
    <property type="match status" value="1"/>
</dbReference>
<dbReference type="InterPro" id="IPR001597">
    <property type="entry name" value="ArAA_b-elim_lyase/Thr_aldolase"/>
</dbReference>
<dbReference type="GO" id="GO:0005829">
    <property type="term" value="C:cytosol"/>
    <property type="evidence" value="ECO:0007669"/>
    <property type="project" value="TreeGrafter"/>
</dbReference>
<dbReference type="OrthoDB" id="10261951at2759"/>
<dbReference type="PANTHER" id="PTHR48097">
    <property type="entry name" value="L-THREONINE ALDOLASE-RELATED"/>
    <property type="match status" value="1"/>
</dbReference>
<evidence type="ECO:0000256" key="2">
    <source>
        <dbReference type="ARBA" id="ARBA00006966"/>
    </source>
</evidence>
<keyword evidence="7" id="KW-1185">Reference proteome</keyword>
<dbReference type="InterPro" id="IPR015424">
    <property type="entry name" value="PyrdxlP-dep_Trfase"/>
</dbReference>
<dbReference type="STRING" id="569365.A0A0D2BYZ0"/>
<proteinExistence type="inferred from homology"/>
<dbReference type="GO" id="GO:0006567">
    <property type="term" value="P:L-threonine catabolic process"/>
    <property type="evidence" value="ECO:0007669"/>
    <property type="project" value="TreeGrafter"/>
</dbReference>
<dbReference type="AlphaFoldDB" id="A0A0D2BYZ0"/>
<dbReference type="Proteomes" id="UP000054466">
    <property type="component" value="Unassembled WGS sequence"/>
</dbReference>
<dbReference type="GO" id="GO:0006545">
    <property type="term" value="P:glycine biosynthetic process"/>
    <property type="evidence" value="ECO:0007669"/>
    <property type="project" value="TreeGrafter"/>
</dbReference>
<dbReference type="Gene3D" id="3.90.1150.10">
    <property type="entry name" value="Aspartate Aminotransferase, domain 1"/>
    <property type="match status" value="1"/>
</dbReference>
<feature type="domain" description="Aromatic amino acid beta-eliminating lyase/threonine aldolase" evidence="5">
    <location>
        <begin position="99"/>
        <end position="390"/>
    </location>
</feature>
<evidence type="ECO:0000313" key="6">
    <source>
        <dbReference type="EMBL" id="KIW23515.1"/>
    </source>
</evidence>
<evidence type="ECO:0000256" key="1">
    <source>
        <dbReference type="ARBA" id="ARBA00001933"/>
    </source>
</evidence>
<evidence type="ECO:0000256" key="3">
    <source>
        <dbReference type="ARBA" id="ARBA00022898"/>
    </source>
</evidence>
<dbReference type="Gene3D" id="3.40.640.10">
    <property type="entry name" value="Type I PLP-dependent aspartate aminotransferase-like (Major domain)"/>
    <property type="match status" value="1"/>
</dbReference>
<comment type="cofactor">
    <cofactor evidence="1">
        <name>pyridoxal 5'-phosphate</name>
        <dbReference type="ChEBI" id="CHEBI:597326"/>
    </cofactor>
</comment>
<reference evidence="6 7" key="1">
    <citation type="submission" date="2015-01" db="EMBL/GenBank/DDBJ databases">
        <title>The Genome Sequence of Cladophialophora immunda CBS83496.</title>
        <authorList>
            <consortium name="The Broad Institute Genomics Platform"/>
            <person name="Cuomo C."/>
            <person name="de Hoog S."/>
            <person name="Gorbushina A."/>
            <person name="Stielow B."/>
            <person name="Teixiera M."/>
            <person name="Abouelleil A."/>
            <person name="Chapman S.B."/>
            <person name="Priest M."/>
            <person name="Young S.K."/>
            <person name="Wortman J."/>
            <person name="Nusbaum C."/>
            <person name="Birren B."/>
        </authorList>
    </citation>
    <scope>NUCLEOTIDE SEQUENCE [LARGE SCALE GENOMIC DNA]</scope>
    <source>
        <strain evidence="6 7">CBS 83496</strain>
    </source>
</reference>
<dbReference type="GO" id="GO:0008732">
    <property type="term" value="F:L-allo-threonine aldolase activity"/>
    <property type="evidence" value="ECO:0007669"/>
    <property type="project" value="TreeGrafter"/>
</dbReference>
<dbReference type="InterPro" id="IPR015422">
    <property type="entry name" value="PyrdxlP-dep_Trfase_small"/>
</dbReference>
<dbReference type="RefSeq" id="XP_016243731.1">
    <property type="nucleotide sequence ID" value="XM_016399169.1"/>
</dbReference>
<accession>A0A0D2BYZ0</accession>
<dbReference type="HOGENOM" id="CLU_029381_1_0_1"/>
<dbReference type="VEuPathDB" id="FungiDB:PV07_11707"/>
<dbReference type="NCBIfam" id="NF041359">
    <property type="entry name" value="GntG_guanitoxin"/>
    <property type="match status" value="1"/>
</dbReference>
<sequence>MLAAASRQGLNLTSQIRRSARSAYGLQPLSGILKFSSTRAKAKAISHSGCNMASSHIVEDKPDTFADVKQNSAIAAANSNAASHKRVNAWQQPGPAAFDFRSDVMTTPTASMLDAITNTTLLDDVFLEDPTTNELESYVASLAGHEAGLLVMSGTMGNQVALRSHLVQPPHSVLCDIRGHIHNYEAGGVSCLSSAMLISVTPSNGHHLTLEDVQKHCIISDDVHACPTRVISLENTLDGMVMPLSEIRRISQFARSHGIRLHLDGARIWEAVAADAGSLPDFTREFDSVSMCFSKGLGAPIGSIIVGSKPFIAHARRIRKMLGGGTRQAGVISAAARVAVDENFGHGPNGEGGKLRASHARARNVAALWTAKGGKLANPTETNMVWLDLANEGCSADEFAELASTEGLKARGGRLVVHYQITEEAVERLGRVMDAVLQRKTRHGQNGA</sequence>
<name>A0A0D2BYZ0_9EURO</name>
<dbReference type="InterPro" id="IPR023603">
    <property type="entry name" value="Low_specificity_L-TA-like"/>
</dbReference>
<dbReference type="GeneID" id="27350901"/>
<comment type="similarity">
    <text evidence="2">Belongs to the threonine aldolase family.</text>
</comment>
<evidence type="ECO:0000313" key="7">
    <source>
        <dbReference type="Proteomes" id="UP000054466"/>
    </source>
</evidence>
<dbReference type="PANTHER" id="PTHR48097:SF9">
    <property type="entry name" value="L-THREONINE ALDOLASE"/>
    <property type="match status" value="1"/>
</dbReference>
<protein>
    <recommendedName>
        <fullName evidence="5">Aromatic amino acid beta-eliminating lyase/threonine aldolase domain-containing protein</fullName>
    </recommendedName>
</protein>
<dbReference type="Pfam" id="PF01212">
    <property type="entry name" value="Beta_elim_lyase"/>
    <property type="match status" value="1"/>
</dbReference>
<dbReference type="InterPro" id="IPR015421">
    <property type="entry name" value="PyrdxlP-dep_Trfase_major"/>
</dbReference>
<gene>
    <name evidence="6" type="ORF">PV07_11707</name>
</gene>
<organism evidence="6 7">
    <name type="scientific">Cladophialophora immunda</name>
    <dbReference type="NCBI Taxonomy" id="569365"/>
    <lineage>
        <taxon>Eukaryota</taxon>
        <taxon>Fungi</taxon>
        <taxon>Dikarya</taxon>
        <taxon>Ascomycota</taxon>
        <taxon>Pezizomycotina</taxon>
        <taxon>Eurotiomycetes</taxon>
        <taxon>Chaetothyriomycetidae</taxon>
        <taxon>Chaetothyriales</taxon>
        <taxon>Herpotrichiellaceae</taxon>
        <taxon>Cladophialophora</taxon>
    </lineage>
</organism>
<evidence type="ECO:0000259" key="5">
    <source>
        <dbReference type="Pfam" id="PF01212"/>
    </source>
</evidence>
<evidence type="ECO:0000256" key="4">
    <source>
        <dbReference type="ARBA" id="ARBA00023239"/>
    </source>
</evidence>
<keyword evidence="4" id="KW-0456">Lyase</keyword>
<dbReference type="FunFam" id="3.40.640.10:FF:000030">
    <property type="entry name" value="Low-specificity L-threonine aldolase"/>
    <property type="match status" value="1"/>
</dbReference>
<keyword evidence="3" id="KW-0663">Pyridoxal phosphate</keyword>
<dbReference type="EMBL" id="KN847046">
    <property type="protein sequence ID" value="KIW23515.1"/>
    <property type="molecule type" value="Genomic_DNA"/>
</dbReference>